<evidence type="ECO:0000256" key="8">
    <source>
        <dbReference type="ARBA" id="ARBA00023053"/>
    </source>
</evidence>
<sequence length="484" mass="52022">MSDHLFTYVIVLAVYLLGLVLIGLLTGRRTRNVEDFYLGGRKIGPWVTAFSFVAAYFSSVVIIGGGGFGYMFGLATLWIGAINVVLGTLAVWIILGPRIREFTQRLKTMTIPGFLGKRYQSNFALIFCAVIIVLFMIIYNVSILKGMGHIFQVLINIPYIYGVVLSGIIILFYVSVGGYLAVVWTGFTQAVVMGVSLLVLTIAALVSAGGLAAVNRSLEVINPGLIRTPGVWGWPGLLSFALIVSFGVWGMPQLLVRFYSIKNIKVIRAGTVMATIGTCMALLPYLNGAIARVLFPNLANPDLAIPTLAKNILSPFGAAIVLAGVVAAGMSTFASVLIILSGSIVQDVIRLGFKFNISKEKALALGKLSSALIGLISIFIAFRPPALVLTLTAFSWAVIASTTLWPILFGLYWKGTTKKGCVYSMVGGSVTALVWMLAGKPWGIHGFIPGIVVGLILIVVVSLFTEKLPSELLNTIYRQRETGN</sequence>
<evidence type="ECO:0000256" key="10">
    <source>
        <dbReference type="ARBA" id="ARBA00023136"/>
    </source>
</evidence>
<dbReference type="PANTHER" id="PTHR48086:SF3">
    <property type="entry name" value="SODIUM_PROLINE SYMPORTER"/>
    <property type="match status" value="1"/>
</dbReference>
<dbReference type="CDD" id="cd11475">
    <property type="entry name" value="SLC5sbd_PutP"/>
    <property type="match status" value="1"/>
</dbReference>
<feature type="transmembrane region" description="Helical" evidence="14">
    <location>
        <begin position="272"/>
        <end position="295"/>
    </location>
</feature>
<gene>
    <name evidence="15" type="ORF">ENI34_00720</name>
</gene>
<proteinExistence type="inferred from homology"/>
<feature type="transmembrane region" description="Helical" evidence="14">
    <location>
        <begin position="232"/>
        <end position="251"/>
    </location>
</feature>
<dbReference type="InterPro" id="IPR050277">
    <property type="entry name" value="Sodium:Solute_Symporter"/>
</dbReference>
<keyword evidence="6 14" id="KW-0769">Symport</keyword>
<keyword evidence="3 14" id="KW-0813">Transport</keyword>
<feature type="transmembrane region" description="Helical" evidence="14">
    <location>
        <begin position="190"/>
        <end position="212"/>
    </location>
</feature>
<evidence type="ECO:0000313" key="16">
    <source>
        <dbReference type="Proteomes" id="UP000885826"/>
    </source>
</evidence>
<comment type="function">
    <text evidence="14">Catalyzes the sodium-dependent uptake of extracellular L-proline.</text>
</comment>
<evidence type="ECO:0000256" key="1">
    <source>
        <dbReference type="ARBA" id="ARBA00004651"/>
    </source>
</evidence>
<feature type="transmembrane region" description="Helical" evidence="14">
    <location>
        <begin position="420"/>
        <end position="438"/>
    </location>
</feature>
<evidence type="ECO:0000256" key="9">
    <source>
        <dbReference type="ARBA" id="ARBA00023065"/>
    </source>
</evidence>
<comment type="similarity">
    <text evidence="2 13">Belongs to the sodium:solute symporter (SSF) (TC 2.A.21) family.</text>
</comment>
<comment type="catalytic activity">
    <reaction evidence="12">
        <text>L-proline(in) + Na(+)(in) = L-proline(out) + Na(+)(out)</text>
        <dbReference type="Rhea" id="RHEA:28967"/>
        <dbReference type="ChEBI" id="CHEBI:29101"/>
        <dbReference type="ChEBI" id="CHEBI:60039"/>
    </reaction>
</comment>
<feature type="transmembrane region" description="Helical" evidence="14">
    <location>
        <begin position="444"/>
        <end position="464"/>
    </location>
</feature>
<name>A0A9C9EKE6_UNCW3</name>
<keyword evidence="7 14" id="KW-1133">Transmembrane helix</keyword>
<keyword evidence="8 14" id="KW-0915">Sodium</keyword>
<feature type="transmembrane region" description="Helical" evidence="14">
    <location>
        <begin position="119"/>
        <end position="139"/>
    </location>
</feature>
<feature type="transmembrane region" description="Helical" evidence="14">
    <location>
        <begin position="394"/>
        <end position="413"/>
    </location>
</feature>
<evidence type="ECO:0000256" key="4">
    <source>
        <dbReference type="ARBA" id="ARBA00022475"/>
    </source>
</evidence>
<evidence type="ECO:0000313" key="15">
    <source>
        <dbReference type="EMBL" id="HEC77648.1"/>
    </source>
</evidence>
<evidence type="ECO:0000256" key="7">
    <source>
        <dbReference type="ARBA" id="ARBA00022989"/>
    </source>
</evidence>
<dbReference type="Proteomes" id="UP000885826">
    <property type="component" value="Unassembled WGS sequence"/>
</dbReference>
<feature type="transmembrane region" description="Helical" evidence="14">
    <location>
        <begin position="315"/>
        <end position="341"/>
    </location>
</feature>
<feature type="transmembrane region" description="Helical" evidence="14">
    <location>
        <begin position="6"/>
        <end position="25"/>
    </location>
</feature>
<dbReference type="PROSITE" id="PS50283">
    <property type="entry name" value="NA_SOLUT_SYMP_3"/>
    <property type="match status" value="1"/>
</dbReference>
<feature type="transmembrane region" description="Helical" evidence="14">
    <location>
        <begin position="159"/>
        <end position="183"/>
    </location>
</feature>
<dbReference type="Gene3D" id="1.20.1730.10">
    <property type="entry name" value="Sodium/glucose cotransporter"/>
    <property type="match status" value="1"/>
</dbReference>
<accession>A0A9C9EKE6</accession>
<dbReference type="InterPro" id="IPR038377">
    <property type="entry name" value="Na/Glc_symporter_sf"/>
</dbReference>
<dbReference type="GO" id="GO:0015824">
    <property type="term" value="P:proline transport"/>
    <property type="evidence" value="ECO:0007669"/>
    <property type="project" value="UniProtKB-UniRule"/>
</dbReference>
<dbReference type="GO" id="GO:0005886">
    <property type="term" value="C:plasma membrane"/>
    <property type="evidence" value="ECO:0007669"/>
    <property type="project" value="UniProtKB-SubCell"/>
</dbReference>
<keyword evidence="11 14" id="KW-0739">Sodium transport</keyword>
<feature type="transmembrane region" description="Helical" evidence="14">
    <location>
        <begin position="362"/>
        <end position="382"/>
    </location>
</feature>
<dbReference type="EMBL" id="DRIG01000010">
    <property type="protein sequence ID" value="HEC77648.1"/>
    <property type="molecule type" value="Genomic_DNA"/>
</dbReference>
<evidence type="ECO:0000256" key="2">
    <source>
        <dbReference type="ARBA" id="ARBA00006434"/>
    </source>
</evidence>
<feature type="transmembrane region" description="Helical" evidence="14">
    <location>
        <begin position="46"/>
        <end position="71"/>
    </location>
</feature>
<dbReference type="InterPro" id="IPR011851">
    <property type="entry name" value="Na/Pro_symporter"/>
</dbReference>
<evidence type="ECO:0000256" key="14">
    <source>
        <dbReference type="RuleBase" id="RU366012"/>
    </source>
</evidence>
<keyword evidence="9 14" id="KW-0406">Ion transport</keyword>
<dbReference type="PANTHER" id="PTHR48086">
    <property type="entry name" value="SODIUM/PROLINE SYMPORTER-RELATED"/>
    <property type="match status" value="1"/>
</dbReference>
<dbReference type="GO" id="GO:0031402">
    <property type="term" value="F:sodium ion binding"/>
    <property type="evidence" value="ECO:0007669"/>
    <property type="project" value="UniProtKB-UniRule"/>
</dbReference>
<comment type="subcellular location">
    <subcellularLocation>
        <location evidence="1 14">Cell membrane</location>
        <topology evidence="1 14">Multi-pass membrane protein</topology>
    </subcellularLocation>
</comment>
<keyword evidence="10 14" id="KW-0472">Membrane</keyword>
<organism evidence="15 16">
    <name type="scientific">candidate division WOR-3 bacterium</name>
    <dbReference type="NCBI Taxonomy" id="2052148"/>
    <lineage>
        <taxon>Bacteria</taxon>
        <taxon>Bacteria division WOR-3</taxon>
    </lineage>
</organism>
<evidence type="ECO:0000256" key="13">
    <source>
        <dbReference type="RuleBase" id="RU362091"/>
    </source>
</evidence>
<keyword evidence="14" id="KW-0029">Amino-acid transport</keyword>
<evidence type="ECO:0000256" key="5">
    <source>
        <dbReference type="ARBA" id="ARBA00022692"/>
    </source>
</evidence>
<feature type="transmembrane region" description="Helical" evidence="14">
    <location>
        <begin position="77"/>
        <end position="99"/>
    </location>
</feature>
<dbReference type="GO" id="GO:0005298">
    <property type="term" value="F:proline:sodium symporter activity"/>
    <property type="evidence" value="ECO:0007669"/>
    <property type="project" value="UniProtKB-UniRule"/>
</dbReference>
<evidence type="ECO:0000256" key="12">
    <source>
        <dbReference type="ARBA" id="ARBA00033708"/>
    </source>
</evidence>
<comment type="caution">
    <text evidence="15">The sequence shown here is derived from an EMBL/GenBank/DDBJ whole genome shotgun (WGS) entry which is preliminary data.</text>
</comment>
<protein>
    <recommendedName>
        <fullName evidence="14">Sodium/proline symporter</fullName>
    </recommendedName>
    <alternativeName>
        <fullName evidence="14">Proline permease</fullName>
    </alternativeName>
</protein>
<evidence type="ECO:0000256" key="6">
    <source>
        <dbReference type="ARBA" id="ARBA00022847"/>
    </source>
</evidence>
<dbReference type="AlphaFoldDB" id="A0A9C9EKE6"/>
<evidence type="ECO:0000256" key="11">
    <source>
        <dbReference type="ARBA" id="ARBA00023201"/>
    </source>
</evidence>
<dbReference type="InterPro" id="IPR001734">
    <property type="entry name" value="Na/solute_symporter"/>
</dbReference>
<keyword evidence="5 14" id="KW-0812">Transmembrane</keyword>
<keyword evidence="4 14" id="KW-1003">Cell membrane</keyword>
<reference evidence="15" key="1">
    <citation type="journal article" date="2020" name="mSystems">
        <title>Genome- and Community-Level Interaction Insights into Carbon Utilization and Element Cycling Functions of Hydrothermarchaeota in Hydrothermal Sediment.</title>
        <authorList>
            <person name="Zhou Z."/>
            <person name="Liu Y."/>
            <person name="Xu W."/>
            <person name="Pan J."/>
            <person name="Luo Z.H."/>
            <person name="Li M."/>
        </authorList>
    </citation>
    <scope>NUCLEOTIDE SEQUENCE</scope>
    <source>
        <strain evidence="15">HyVt-388</strain>
    </source>
</reference>
<dbReference type="Pfam" id="PF00474">
    <property type="entry name" value="SSF"/>
    <property type="match status" value="1"/>
</dbReference>
<evidence type="ECO:0000256" key="3">
    <source>
        <dbReference type="ARBA" id="ARBA00022448"/>
    </source>
</evidence>